<sequence>MPKYAKTKDSSNSGSTSTSSKRIRYVPFARGFKPRDENARLLALGFKKAANIPKEFSCGSAVTLKPGSGTASVSGTSRSTPGVSSPSSPASVFFQPVPQPTSGDDWLAQYDEDGQTYKQFLEENPWMSGRKVKYIKQTFCSKGTTLGERYPDGKICILQLGKFDNKSIDLPDVIDYTRRFLCLPVEELPPLDLEVTEGKVVVVDDPVTRLSTGRSTRIKRTELHSRYNAKTGHIQLRVDSVLSKLRTLIPQQALCLIALTTLDLYGDASDLFVAGMAAGLERVAVFSLQRYDPTITFSKEHWYDLQSVPRPVSAPERSRLMIHRSCKLVVHEILHLLGVDHCVFFDCCMNGSGHLAEDFRQPMHLCPVDLRKLHTLVGFEVQDRYKSLLEFYSKQGLKGEAEWVQKRLKYLSGS</sequence>
<proteinExistence type="predicted"/>
<organism evidence="8 9">
    <name type="scientific">Littorina saxatilis</name>
    <dbReference type="NCBI Taxonomy" id="31220"/>
    <lineage>
        <taxon>Eukaryota</taxon>
        <taxon>Metazoa</taxon>
        <taxon>Spiralia</taxon>
        <taxon>Lophotrochozoa</taxon>
        <taxon>Mollusca</taxon>
        <taxon>Gastropoda</taxon>
        <taxon>Caenogastropoda</taxon>
        <taxon>Littorinimorpha</taxon>
        <taxon>Littorinoidea</taxon>
        <taxon>Littorinidae</taxon>
        <taxon>Littorina</taxon>
    </lineage>
</organism>
<dbReference type="GO" id="GO:0006508">
    <property type="term" value="P:proteolysis"/>
    <property type="evidence" value="ECO:0007669"/>
    <property type="project" value="UniProtKB-KW"/>
</dbReference>
<evidence type="ECO:0000256" key="3">
    <source>
        <dbReference type="ARBA" id="ARBA00022723"/>
    </source>
</evidence>
<keyword evidence="3" id="KW-0479">Metal-binding</keyword>
<reference evidence="8 9" key="1">
    <citation type="submission" date="2024-02" db="EMBL/GenBank/DDBJ databases">
        <title>Chromosome-scale genome assembly of the rough periwinkle Littorina saxatilis.</title>
        <authorList>
            <person name="De Jode A."/>
            <person name="Faria R."/>
            <person name="Formenti G."/>
            <person name="Sims Y."/>
            <person name="Smith T.P."/>
            <person name="Tracey A."/>
            <person name="Wood J.M.D."/>
            <person name="Zagrodzka Z.B."/>
            <person name="Johannesson K."/>
            <person name="Butlin R.K."/>
            <person name="Leder E.H."/>
        </authorList>
    </citation>
    <scope>NUCLEOTIDE SEQUENCE [LARGE SCALE GENOMIC DNA]</scope>
    <source>
        <strain evidence="8">Snail1</strain>
        <tissue evidence="8">Muscle</tissue>
    </source>
</reference>
<dbReference type="InterPro" id="IPR012962">
    <property type="entry name" value="Pept_M54_archaemetzincn"/>
</dbReference>
<evidence type="ECO:0000256" key="7">
    <source>
        <dbReference type="SAM" id="MobiDB-lite"/>
    </source>
</evidence>
<dbReference type="GO" id="GO:0046872">
    <property type="term" value="F:metal ion binding"/>
    <property type="evidence" value="ECO:0007669"/>
    <property type="project" value="UniProtKB-KW"/>
</dbReference>
<feature type="region of interest" description="Disordered" evidence="7">
    <location>
        <begin position="1"/>
        <end position="20"/>
    </location>
</feature>
<feature type="region of interest" description="Disordered" evidence="7">
    <location>
        <begin position="66"/>
        <end position="90"/>
    </location>
</feature>
<dbReference type="GO" id="GO:0008237">
    <property type="term" value="F:metallopeptidase activity"/>
    <property type="evidence" value="ECO:0007669"/>
    <property type="project" value="UniProtKB-KW"/>
</dbReference>
<comment type="caution">
    <text evidence="8">The sequence shown here is derived from an EMBL/GenBank/DDBJ whole genome shotgun (WGS) entry which is preliminary data.</text>
</comment>
<keyword evidence="9" id="KW-1185">Reference proteome</keyword>
<keyword evidence="5" id="KW-0862">Zinc</keyword>
<dbReference type="PANTHER" id="PTHR15910:SF1">
    <property type="entry name" value="ARCHAEMETZINCIN-2"/>
    <property type="match status" value="1"/>
</dbReference>
<dbReference type="CDD" id="cd11375">
    <property type="entry name" value="Peptidase_M54"/>
    <property type="match status" value="1"/>
</dbReference>
<evidence type="ECO:0000256" key="1">
    <source>
        <dbReference type="ARBA" id="ARBA00001947"/>
    </source>
</evidence>
<protein>
    <recommendedName>
        <fullName evidence="10">Archaemetzincin-2</fullName>
    </recommendedName>
</protein>
<evidence type="ECO:0008006" key="10">
    <source>
        <dbReference type="Google" id="ProtNLM"/>
    </source>
</evidence>
<feature type="compositionally biased region" description="Low complexity" evidence="7">
    <location>
        <begin position="10"/>
        <end position="20"/>
    </location>
</feature>
<keyword evidence="6" id="KW-0482">Metalloprotease</keyword>
<dbReference type="SUPFAM" id="SSF55486">
    <property type="entry name" value="Metalloproteases ('zincins'), catalytic domain"/>
    <property type="match status" value="1"/>
</dbReference>
<keyword evidence="4" id="KW-0378">Hydrolase</keyword>
<comment type="cofactor">
    <cofactor evidence="1">
        <name>Zn(2+)</name>
        <dbReference type="ChEBI" id="CHEBI:29105"/>
    </cofactor>
</comment>
<dbReference type="EMBL" id="JBAMIC010000001">
    <property type="protein sequence ID" value="KAK7116369.1"/>
    <property type="molecule type" value="Genomic_DNA"/>
</dbReference>
<name>A0AAN9C366_9CAEN</name>
<dbReference type="Pfam" id="PF07998">
    <property type="entry name" value="Peptidase_M54"/>
    <property type="match status" value="1"/>
</dbReference>
<feature type="compositionally biased region" description="Low complexity" evidence="7">
    <location>
        <begin position="72"/>
        <end position="90"/>
    </location>
</feature>
<dbReference type="AlphaFoldDB" id="A0AAN9C366"/>
<dbReference type="Proteomes" id="UP001374579">
    <property type="component" value="Unassembled WGS sequence"/>
</dbReference>
<dbReference type="Gene3D" id="3.40.390.10">
    <property type="entry name" value="Collagenase (Catalytic Domain)"/>
    <property type="match status" value="1"/>
</dbReference>
<dbReference type="InterPro" id="IPR024079">
    <property type="entry name" value="MetalloPept_cat_dom_sf"/>
</dbReference>
<evidence type="ECO:0000313" key="9">
    <source>
        <dbReference type="Proteomes" id="UP001374579"/>
    </source>
</evidence>
<gene>
    <name evidence="8" type="ORF">V1264_002060</name>
</gene>
<evidence type="ECO:0000256" key="5">
    <source>
        <dbReference type="ARBA" id="ARBA00022833"/>
    </source>
</evidence>
<evidence type="ECO:0000256" key="4">
    <source>
        <dbReference type="ARBA" id="ARBA00022801"/>
    </source>
</evidence>
<dbReference type="PANTHER" id="PTHR15910">
    <property type="entry name" value="ARCHAEMETZINCIN"/>
    <property type="match status" value="1"/>
</dbReference>
<evidence type="ECO:0000313" key="8">
    <source>
        <dbReference type="EMBL" id="KAK7116369.1"/>
    </source>
</evidence>
<accession>A0AAN9C366</accession>
<evidence type="ECO:0000256" key="2">
    <source>
        <dbReference type="ARBA" id="ARBA00022670"/>
    </source>
</evidence>
<evidence type="ECO:0000256" key="6">
    <source>
        <dbReference type="ARBA" id="ARBA00023049"/>
    </source>
</evidence>
<keyword evidence="2" id="KW-0645">Protease</keyword>